<reference evidence="2" key="1">
    <citation type="submission" date="2016-10" db="EMBL/GenBank/DDBJ databases">
        <authorList>
            <person name="Varghese N."/>
            <person name="Submissions S."/>
        </authorList>
    </citation>
    <scope>NUCLEOTIDE SEQUENCE [LARGE SCALE GENOMIC DNA]</scope>
    <source>
        <strain evidence="2">DSM 13234</strain>
    </source>
</reference>
<sequence>MNTTAALVTIADTQVPAAVNQSASPVVTVKDNAVVAKAETVALKKGLSTKQIKG</sequence>
<name>A0A1H6IRD6_MAGFU</name>
<accession>A0A1H6IRD6</accession>
<proteinExistence type="predicted"/>
<dbReference type="Proteomes" id="UP000182983">
    <property type="component" value="Unassembled WGS sequence"/>
</dbReference>
<dbReference type="EMBL" id="FNWO01000012">
    <property type="protein sequence ID" value="SEH52312.1"/>
    <property type="molecule type" value="Genomic_DNA"/>
</dbReference>
<organism evidence="1 2">
    <name type="scientific">Magnetospirillum fulvum</name>
    <name type="common">Rhodospirillum fulvum</name>
    <dbReference type="NCBI Taxonomy" id="1082"/>
    <lineage>
        <taxon>Bacteria</taxon>
        <taxon>Pseudomonadati</taxon>
        <taxon>Pseudomonadota</taxon>
        <taxon>Alphaproteobacteria</taxon>
        <taxon>Rhodospirillales</taxon>
        <taxon>Rhodospirillaceae</taxon>
        <taxon>Magnetospirillum</taxon>
    </lineage>
</organism>
<gene>
    <name evidence="1" type="ORF">SAMN04244559_02783</name>
</gene>
<keyword evidence="2" id="KW-1185">Reference proteome</keyword>
<dbReference type="AlphaFoldDB" id="A0A1H6IRD6"/>
<dbReference type="RefSeq" id="WP_170834586.1">
    <property type="nucleotide sequence ID" value="NZ_FNWO01000012.1"/>
</dbReference>
<protein>
    <submittedName>
        <fullName evidence="1">Uncharacterized protein</fullName>
    </submittedName>
</protein>
<evidence type="ECO:0000313" key="1">
    <source>
        <dbReference type="EMBL" id="SEH52312.1"/>
    </source>
</evidence>
<evidence type="ECO:0000313" key="2">
    <source>
        <dbReference type="Proteomes" id="UP000182983"/>
    </source>
</evidence>